<dbReference type="InterPro" id="IPR027304">
    <property type="entry name" value="Trigger_fact/SurA_dom_sf"/>
</dbReference>
<dbReference type="AlphaFoldDB" id="A0A1T2WZY0"/>
<evidence type="ECO:0000259" key="3">
    <source>
        <dbReference type="PROSITE" id="PS50198"/>
    </source>
</evidence>
<reference evidence="4 5" key="1">
    <citation type="submission" date="2017-01" db="EMBL/GenBank/DDBJ databases">
        <title>Genome analysis of Paenibacillus selenitrireducens ES3-24.</title>
        <authorList>
            <person name="Xu D."/>
            <person name="Yao R."/>
            <person name="Zheng S."/>
        </authorList>
    </citation>
    <scope>NUCLEOTIDE SEQUENCE [LARGE SCALE GENOMIC DNA]</scope>
    <source>
        <strain evidence="4 5">ES3-24</strain>
    </source>
</reference>
<evidence type="ECO:0000313" key="5">
    <source>
        <dbReference type="Proteomes" id="UP000190188"/>
    </source>
</evidence>
<dbReference type="PROSITE" id="PS51257">
    <property type="entry name" value="PROKAR_LIPOPROTEIN"/>
    <property type="match status" value="1"/>
</dbReference>
<comment type="caution">
    <text evidence="4">The sequence shown here is derived from an EMBL/GenBank/DDBJ whole genome shotgun (WGS) entry which is preliminary data.</text>
</comment>
<sequence>MLLSSRKNSWKVLMLTMVAVLLVSLIAGCGKKNESGAAADNSTVVATYKDGKITENEFNKELSMMTFLYPQYEQIVTMDQFKEYLLKQQIAYKVLAEKATDKAKEDGKKKAQEQLDQMKKSAGDQYKAELDKYKLTDADVLSYMTRLLTVVSDFNAKVTDDQIKTEFEKSKNDFTIASVRHILVGLTTADNKTRTKEEALKRAKEVQAKLKAPNADWTALAKEYSDDTGSKENGGLYKDTAAGTWVEAFKKAALELPLNTISDPVETEYGYHVMKVESRTEKTFDQITSDQKESLRGQVSGENMNKFMEVELPKLDVKINLPKTETKPETGTDKKPETGTDSKTDTSK</sequence>
<dbReference type="PROSITE" id="PS50198">
    <property type="entry name" value="PPIC_PPIASE_2"/>
    <property type="match status" value="1"/>
</dbReference>
<evidence type="ECO:0000256" key="2">
    <source>
        <dbReference type="SAM" id="MobiDB-lite"/>
    </source>
</evidence>
<dbReference type="Pfam" id="PF13616">
    <property type="entry name" value="Rotamase_3"/>
    <property type="match status" value="1"/>
</dbReference>
<dbReference type="Gene3D" id="3.10.50.40">
    <property type="match status" value="1"/>
</dbReference>
<name>A0A1T2WZY0_9BACL</name>
<feature type="compositionally biased region" description="Basic and acidic residues" evidence="2">
    <location>
        <begin position="324"/>
        <end position="348"/>
    </location>
</feature>
<feature type="region of interest" description="Disordered" evidence="2">
    <location>
        <begin position="318"/>
        <end position="348"/>
    </location>
</feature>
<dbReference type="SUPFAM" id="SSF54534">
    <property type="entry name" value="FKBP-like"/>
    <property type="match status" value="1"/>
</dbReference>
<dbReference type="RefSeq" id="WP_078502887.1">
    <property type="nucleotide sequence ID" value="NZ_MSZX01000021.1"/>
</dbReference>
<dbReference type="InterPro" id="IPR050245">
    <property type="entry name" value="PrsA_foldase"/>
</dbReference>
<keyword evidence="1 4" id="KW-0413">Isomerase</keyword>
<dbReference type="PANTHER" id="PTHR47245:SF2">
    <property type="entry name" value="PEPTIDYL-PROLYL CIS-TRANS ISOMERASE HP_0175-RELATED"/>
    <property type="match status" value="1"/>
</dbReference>
<dbReference type="SUPFAM" id="SSF109998">
    <property type="entry name" value="Triger factor/SurA peptide-binding domain-like"/>
    <property type="match status" value="1"/>
</dbReference>
<keyword evidence="1" id="KW-0697">Rotamase</keyword>
<evidence type="ECO:0000313" key="4">
    <source>
        <dbReference type="EMBL" id="OPA73189.1"/>
    </source>
</evidence>
<protein>
    <submittedName>
        <fullName evidence="4">Peptidylprolyl isomerase</fullName>
    </submittedName>
</protein>
<accession>A0A1T2WZY0</accession>
<feature type="domain" description="PpiC" evidence="3">
    <location>
        <begin position="179"/>
        <end position="278"/>
    </location>
</feature>
<evidence type="ECO:0000256" key="1">
    <source>
        <dbReference type="PROSITE-ProRule" id="PRU00278"/>
    </source>
</evidence>
<keyword evidence="5" id="KW-1185">Reference proteome</keyword>
<dbReference type="STRING" id="1324314.BVG16_30030"/>
<gene>
    <name evidence="4" type="ORF">BVG16_30030</name>
</gene>
<dbReference type="PANTHER" id="PTHR47245">
    <property type="entry name" value="PEPTIDYLPROLYL ISOMERASE"/>
    <property type="match status" value="1"/>
</dbReference>
<dbReference type="OrthoDB" id="14196at2"/>
<dbReference type="Proteomes" id="UP000190188">
    <property type="component" value="Unassembled WGS sequence"/>
</dbReference>
<dbReference type="EMBL" id="MSZX01000021">
    <property type="protein sequence ID" value="OPA73189.1"/>
    <property type="molecule type" value="Genomic_DNA"/>
</dbReference>
<dbReference type="InterPro" id="IPR046357">
    <property type="entry name" value="PPIase_dom_sf"/>
</dbReference>
<dbReference type="InterPro" id="IPR000297">
    <property type="entry name" value="PPIase_PpiC"/>
</dbReference>
<dbReference type="GO" id="GO:0003755">
    <property type="term" value="F:peptidyl-prolyl cis-trans isomerase activity"/>
    <property type="evidence" value="ECO:0007669"/>
    <property type="project" value="UniProtKB-KW"/>
</dbReference>
<organism evidence="4 5">
    <name type="scientific">Paenibacillus selenitireducens</name>
    <dbReference type="NCBI Taxonomy" id="1324314"/>
    <lineage>
        <taxon>Bacteria</taxon>
        <taxon>Bacillati</taxon>
        <taxon>Bacillota</taxon>
        <taxon>Bacilli</taxon>
        <taxon>Bacillales</taxon>
        <taxon>Paenibacillaceae</taxon>
        <taxon>Paenibacillus</taxon>
    </lineage>
</organism>
<proteinExistence type="predicted"/>